<dbReference type="Pfam" id="PF01261">
    <property type="entry name" value="AP_endonuc_2"/>
    <property type="match status" value="1"/>
</dbReference>
<dbReference type="InterPro" id="IPR013022">
    <property type="entry name" value="Xyl_isomerase-like_TIM-brl"/>
</dbReference>
<dbReference type="Proteomes" id="UP000677016">
    <property type="component" value="Unassembled WGS sequence"/>
</dbReference>
<feature type="domain" description="Xylose isomerase-like TIM barrel" evidence="3">
    <location>
        <begin position="56"/>
        <end position="251"/>
    </location>
</feature>
<gene>
    <name evidence="4" type="primary">eboE</name>
    <name evidence="4" type="ORF">KC207_01775</name>
</gene>
<reference evidence="4" key="1">
    <citation type="submission" date="2021-04" db="EMBL/GenBank/DDBJ databases">
        <title>Phycicoccus avicenniae sp. nov., a novel endophytic actinomycetes isolated from branch of Avicennia mariana.</title>
        <authorList>
            <person name="Tuo L."/>
        </authorList>
    </citation>
    <scope>NUCLEOTIDE SEQUENCE</scope>
    <source>
        <strain evidence="4">BSK3Z-2</strain>
    </source>
</reference>
<dbReference type="SUPFAM" id="SSF51658">
    <property type="entry name" value="Xylose isomerase-like"/>
    <property type="match status" value="1"/>
</dbReference>
<dbReference type="InterPro" id="IPR036237">
    <property type="entry name" value="Xyl_isomerase-like_sf"/>
</dbReference>
<feature type="region of interest" description="Disordered" evidence="2">
    <location>
        <begin position="274"/>
        <end position="299"/>
    </location>
</feature>
<organism evidence="4 5">
    <name type="scientific">Phycicoccus avicenniae</name>
    <dbReference type="NCBI Taxonomy" id="2828860"/>
    <lineage>
        <taxon>Bacteria</taxon>
        <taxon>Bacillati</taxon>
        <taxon>Actinomycetota</taxon>
        <taxon>Actinomycetes</taxon>
        <taxon>Micrococcales</taxon>
        <taxon>Intrasporangiaceae</taxon>
        <taxon>Phycicoccus</taxon>
    </lineage>
</organism>
<dbReference type="RefSeq" id="WP_211601195.1">
    <property type="nucleotide sequence ID" value="NZ_JAGSNF010000002.1"/>
</dbReference>
<name>A0A941D5J1_9MICO</name>
<accession>A0A941D5J1</accession>
<keyword evidence="1" id="KW-0119">Carbohydrate metabolism</keyword>
<evidence type="ECO:0000259" key="3">
    <source>
        <dbReference type="Pfam" id="PF01261"/>
    </source>
</evidence>
<dbReference type="Gene3D" id="3.20.20.150">
    <property type="entry name" value="Divalent-metal-dependent TIM barrel enzymes"/>
    <property type="match status" value="1"/>
</dbReference>
<proteinExistence type="predicted"/>
<comment type="caution">
    <text evidence="4">The sequence shown here is derived from an EMBL/GenBank/DDBJ whole genome shotgun (WGS) entry which is preliminary data.</text>
</comment>
<evidence type="ECO:0000256" key="1">
    <source>
        <dbReference type="ARBA" id="ARBA00023277"/>
    </source>
</evidence>
<dbReference type="NCBIfam" id="NF035939">
    <property type="entry name" value="TIM_EboE"/>
    <property type="match status" value="1"/>
</dbReference>
<evidence type="ECO:0000256" key="2">
    <source>
        <dbReference type="SAM" id="MobiDB-lite"/>
    </source>
</evidence>
<dbReference type="AlphaFoldDB" id="A0A941D5J1"/>
<protein>
    <submittedName>
        <fullName evidence="4">Metabolite traffic protein EboE</fullName>
    </submittedName>
</protein>
<evidence type="ECO:0000313" key="5">
    <source>
        <dbReference type="Proteomes" id="UP000677016"/>
    </source>
</evidence>
<evidence type="ECO:0000313" key="4">
    <source>
        <dbReference type="EMBL" id="MBR7742021.1"/>
    </source>
</evidence>
<dbReference type="EMBL" id="JAGSNF010000002">
    <property type="protein sequence ID" value="MBR7742021.1"/>
    <property type="molecule type" value="Genomic_DNA"/>
</dbReference>
<sequence length="394" mass="42437">MRFRHADGSTVHLAYCTNVHAGDTVEDVLAHLDRFCLPVRSHLGSDLLGVGLWLAAPAARVLAADPARTAGLRAALAERGLETVTLNAFPYRGFQEPVVKHRVYHPDWTGDERLDYTLDCARVLAGLLPDDAARGSVSTLPLAWRTPWDDGRAHDARERLDRLAAGLADLEEETGRTVRVGLEPEPGCVVETVADAADHLAGLDGDRLGVCLDVCHLATGFEDVASTPGRLAAAGLPVVKSQVSAALHAADPHDPTTREALAAFDEERFLHQTRRGARPGESGGAAGGVDDLPEALAGGLEDAGDPWRVHFHVPLGEQPQAPLTATQDTTRDWLATLVAGPVPLTDHLEVETYTWGVLPERLRPRTDDDLARRIAGELAWTRDRLVDLGLKEIP</sequence>
<keyword evidence="5" id="KW-1185">Reference proteome</keyword>